<dbReference type="Proteomes" id="UP000035904">
    <property type="component" value="Unassembled WGS sequence"/>
</dbReference>
<dbReference type="RefSeq" id="WP_016121751.1">
    <property type="nucleotide sequence ID" value="NZ_JBCNIA010000063.1"/>
</dbReference>
<gene>
    <name evidence="1" type="ORF">ABW01_13830</name>
</gene>
<dbReference type="AlphaFoldDB" id="A0A0J1HXL7"/>
<organism evidence="1 2">
    <name type="scientific">Bacillus anthracis</name>
    <name type="common">anthrax bacterium</name>
    <dbReference type="NCBI Taxonomy" id="1392"/>
    <lineage>
        <taxon>Bacteria</taxon>
        <taxon>Bacillati</taxon>
        <taxon>Bacillota</taxon>
        <taxon>Bacilli</taxon>
        <taxon>Bacillales</taxon>
        <taxon>Bacillaceae</taxon>
        <taxon>Bacillus</taxon>
        <taxon>Bacillus cereus group</taxon>
    </lineage>
</organism>
<reference evidence="1 2" key="1">
    <citation type="submission" date="2015-05" db="EMBL/GenBank/DDBJ databases">
        <title>Whole genome sequence and identification of bacterial endophytes from Costus igneus.</title>
        <authorList>
            <person name="Lee Y.P."/>
            <person name="Gan H.M."/>
            <person name="Eng W."/>
            <person name="Wheatley M.S."/>
            <person name="Caraballo A."/>
            <person name="Polter S."/>
            <person name="Savka M.A."/>
            <person name="Hudson A.O."/>
        </authorList>
    </citation>
    <scope>NUCLEOTIDE SEQUENCE [LARGE SCALE GENOMIC DNA]</scope>
    <source>
        <strain evidence="1 2">RIT375</strain>
    </source>
</reference>
<accession>A0A0J1HXL7</accession>
<evidence type="ECO:0000313" key="1">
    <source>
        <dbReference type="EMBL" id="KLV18447.1"/>
    </source>
</evidence>
<evidence type="ECO:0000313" key="2">
    <source>
        <dbReference type="Proteomes" id="UP000035904"/>
    </source>
</evidence>
<name>A0A0J1HXL7_BACAN</name>
<protein>
    <submittedName>
        <fullName evidence="1">Uncharacterized protein</fullName>
    </submittedName>
</protein>
<dbReference type="PATRIC" id="fig|1392.242.peg.5806"/>
<comment type="caution">
    <text evidence="1">The sequence shown here is derived from an EMBL/GenBank/DDBJ whole genome shotgun (WGS) entry which is preliminary data.</text>
</comment>
<proteinExistence type="predicted"/>
<sequence>MIIRSREEIYNLQESLSLLSLIHVFVKNGVKKETFSEVTWNSHGTSVDDVNEIFLLGVKNLLETKLIIYKSFILYMGYSDEFGKIVNDAIRKHHLTTLEIQKLLNLKKHRYCLWIETSINSNKTPIWLEKFPLEYIRFRNLLLFFWDDRLHDDEAFQGTVLEIVENIKGEL</sequence>
<dbReference type="EMBL" id="LDPG01000007">
    <property type="protein sequence ID" value="KLV18447.1"/>
    <property type="molecule type" value="Genomic_DNA"/>
</dbReference>